<dbReference type="RefSeq" id="WP_152172997.1">
    <property type="nucleotide sequence ID" value="NZ_CP045096.1"/>
</dbReference>
<dbReference type="PANTHER" id="PTHR42877">
    <property type="entry name" value="L-ORNITHINE N(5)-MONOOXYGENASE-RELATED"/>
    <property type="match status" value="1"/>
</dbReference>
<dbReference type="PRINTS" id="PR00469">
    <property type="entry name" value="PNDRDTASEII"/>
</dbReference>
<dbReference type="EMBL" id="CP045096">
    <property type="protein sequence ID" value="QFR01670.1"/>
    <property type="molecule type" value="Genomic_DNA"/>
</dbReference>
<dbReference type="Proteomes" id="UP000327294">
    <property type="component" value="Chromosome"/>
</dbReference>
<evidence type="ECO:0000313" key="2">
    <source>
        <dbReference type="Proteomes" id="UP000327294"/>
    </source>
</evidence>
<dbReference type="InterPro" id="IPR036188">
    <property type="entry name" value="FAD/NAD-bd_sf"/>
</dbReference>
<dbReference type="SUPFAM" id="SSF51905">
    <property type="entry name" value="FAD/NAD(P)-binding domain"/>
    <property type="match status" value="1"/>
</dbReference>
<accession>A0A5P8KGK4</accession>
<gene>
    <name evidence="1" type="ORF">F9278_41965</name>
</gene>
<dbReference type="PANTHER" id="PTHR42877:SF4">
    <property type="entry name" value="FAD_NAD(P)-BINDING DOMAIN-CONTAINING PROTEIN-RELATED"/>
    <property type="match status" value="1"/>
</dbReference>
<dbReference type="Gene3D" id="3.50.50.60">
    <property type="entry name" value="FAD/NAD(P)-binding domain"/>
    <property type="match status" value="2"/>
</dbReference>
<dbReference type="AlphaFoldDB" id="A0A5P8KGK4"/>
<evidence type="ECO:0000313" key="1">
    <source>
        <dbReference type="EMBL" id="QFR01670.1"/>
    </source>
</evidence>
<protein>
    <submittedName>
        <fullName evidence="1">NAD(P)/FAD-dependent oxidoreductase</fullName>
    </submittedName>
</protein>
<keyword evidence="2" id="KW-1185">Reference proteome</keyword>
<name>A0A5P8KGK4_9ACTN</name>
<sequence length="488" mass="54016">MSYDTIIIGAGFAGLGAAVGLKRDTDRSFLVLERGGDVGGTWRDNRYPGAACDVPSHLYSFSWHPNPDWSRVFAPQPEILDYLRGIVDHHGLGEHLRFGSEVVEVRWDGAEERWLVRTTHDEFHCAVVIVAVGHLSEPRTPAIQGLDGFGGPVFHSAAWDDEVDLAGRRVGVVGSGASAVQVVPGIADDVAGLVVFQRSAPYVTPRPDRAYTEAEKRTFRRLPDTMAAEREEFFWANEERYAQRRRILPLLERTADEALRHLRRQIPDPGLVERLTPDHTLGCKRVLKSDDYYPTFNLPHVRLETSGIARAVEDGVVTEDGTVHPLDVIVMCTGFEATDLPIAHRVFGRDGLALSEHWSDGMRAYATTAVHGFPNLWMINGPNTGLGHNSSVYMTEVQIDHIMGALTHMASSGTGVLEVTSKAETEFADHVDRLSQGTVWLDGSCSSWYVDPRSGRLTTLWPDSAYRYRQTNAGFDPTAYARVSEAAR</sequence>
<proteinExistence type="predicted"/>
<reference evidence="1 2" key="1">
    <citation type="submission" date="2019-10" db="EMBL/GenBank/DDBJ databases">
        <title>Streptomyces sp. strain GY16 isolated from leaves of Broussonetia papyrifera.</title>
        <authorList>
            <person name="Mo P."/>
        </authorList>
    </citation>
    <scope>NUCLEOTIDE SEQUENCE [LARGE SCALE GENOMIC DNA]</scope>
    <source>
        <strain evidence="1 2">GY16</strain>
    </source>
</reference>
<dbReference type="Pfam" id="PF13738">
    <property type="entry name" value="Pyr_redox_3"/>
    <property type="match status" value="1"/>
</dbReference>
<dbReference type="InterPro" id="IPR051209">
    <property type="entry name" value="FAD-bind_Monooxygenase_sf"/>
</dbReference>
<organism evidence="1 2">
    <name type="scientific">Streptomyces phaeolivaceus</name>
    <dbReference type="NCBI Taxonomy" id="2653200"/>
    <lineage>
        <taxon>Bacteria</taxon>
        <taxon>Bacillati</taxon>
        <taxon>Actinomycetota</taxon>
        <taxon>Actinomycetes</taxon>
        <taxon>Kitasatosporales</taxon>
        <taxon>Streptomycetaceae</taxon>
        <taxon>Streptomyces</taxon>
    </lineage>
</organism>
<dbReference type="KEGG" id="sphv:F9278_41965"/>